<organism evidence="1 2">
    <name type="scientific">Rangifer tarandus platyrhynchus</name>
    <name type="common">Svalbard reindeer</name>
    <dbReference type="NCBI Taxonomy" id="3082113"/>
    <lineage>
        <taxon>Eukaryota</taxon>
        <taxon>Metazoa</taxon>
        <taxon>Chordata</taxon>
        <taxon>Craniata</taxon>
        <taxon>Vertebrata</taxon>
        <taxon>Euteleostomi</taxon>
        <taxon>Mammalia</taxon>
        <taxon>Eutheria</taxon>
        <taxon>Laurasiatheria</taxon>
        <taxon>Artiodactyla</taxon>
        <taxon>Ruminantia</taxon>
        <taxon>Pecora</taxon>
        <taxon>Cervidae</taxon>
        <taxon>Odocoileinae</taxon>
        <taxon>Rangifer</taxon>
    </lineage>
</organism>
<sequence length="1594" mass="177994">MSLVAVPFYQKRHKHFDQSYRNIQTRYLLDEYTAKKKRASAQSSLQRSVTRKSSSQRESSRAALGETTLGETTLGETTLGESTLGRTTCRLCAKRVSSALEEEAQERKRRYQSMLAAYGEAKRERYLSELAQLEEDVHVARTHARDQLDRLALQHAGRHGLHHAVGTRTGGVRGRWGAPVRPGALTVLDPGQVDDRLAWERHSFEDRISRAPEILVRLRSHTVWERMSVKLCFTVQGFPTPVVQWYKDGSLICQAGEPGKYRIDSKYGVHTLEINRADFDDTATYSAVATNVHGQVSTNAAVVVRRFRGDEEPFHSVGLPIGLPLSSVIPYTHFDVQFIEKFGVTFRREGETLTLKCTLLVTPDLKRVQPRAEWYRDDVLLKESKWTKMFFGEGQASLSFSHLNKDDEGLYTLRIVSRGGITDHSAFLFVRDADPLVTGAPGAPMDVHCHDANRDYVIVSWKPPNTTKESPVIGYFIDRCEVGTDSWVQCNDAPVKICKYPVTGLFEGRSYVFRVRAVNSAGISRPSRVSEAVAALDPLDLRRLQAVHLEGEKDIMIYQEDLEGEVQIPGPPTNVHASETSRTYVVLSWDPPEPRGKEPLMYFIEKSMVGSGSWQRVNAQTAVRSPRYAVFDLAEGKPYVFRVLSANKHGLSDPSEISAPIQAQDAIAVPSAPGRVLASRNTRTSVVVQWDRPKHEEDLLGYYVDCCVAGSNVWEPCNHKPIGYNRFVVHGLTTGEQYIFRVKAVNAVGMSENSQESDVIKVQAALTVPSHPYGITLLNCDGHSMILGWKVPKFSGGSPILGYYIDKREAHHKNWHEVNSSLLKERILTVEGLTEGSLYEFKIAAANMAGIGQPSDPSELFKCEAWTMPEPGPAYDLTFCEVRDTSLVLLWKPPVYSGSSPVSGYFVDYKEEDSGEWLTVNEATTPHRYLKVCDLHHGKTYVFRVRAVNASGVGRPSDTSEPVLVEARPGTKEVSAGVDEEGNIYLSFDCPEVTDASHFTWCKSYEDIADDDRFKVETAGDHSKLYFKNLDKEDLGTYSVSVSDTDGVSSSFVMDEEELERLKALSNEIKNPTIPLKSELAYEIFDKGQVRFWLQAEHLSPDSSYRFIINDREVSDSEAHRIKCDKSTGVIEMVMDRFTIDNEGTYTVQIQDGKAKSQSSLVLIGDAFKTLLEEAEFQRKEFLRKQGPHFAEYLHWDVTDECEVRLVCKVANTKKETVFKWLKDDVLYETEKMPDLEKGICELLIPKLSKKDHGEYKATLKDDRGQDVSTLEIAGKVYEDMILAMSRVCGASASPLKILCTPEGIKLQCFMKYFTEEMKVNWYHKDAKIASSEHMRVGGSEEMAWLQIFEPTEKDKGKYTFEILDGKKNHQRSLDLSGQAFDEAFAEFQQLKAAAFAEKNRGKVIGGLPDVVTIMEGKTLNLTCTVFGNPDPEVVWFKNDKDIELSDHFSVKVEQAKYVSMTIKGVTSEDSGKYSIHVKNKYGGEKIDLTVSVYKYGEQIPDVCTSRLPCEAPEPGQPTCPAPSPPGPSPPVPFPTFPTPSPPAPSPPTPTPPAPRLLLPGPHIPLRNCSSSTSGPPCPSPTPGAYSSSCPSSR</sequence>
<evidence type="ECO:0000313" key="2">
    <source>
        <dbReference type="Proteomes" id="UP001162501"/>
    </source>
</evidence>
<gene>
    <name evidence="1" type="ORF">MRATA1EN22A_LOCUS20367</name>
</gene>
<proteinExistence type="predicted"/>
<accession>A0AC59ZMH0</accession>
<protein>
    <submittedName>
        <fullName evidence="1">Uncharacterized protein</fullName>
    </submittedName>
</protein>
<dbReference type="EMBL" id="OX596115">
    <property type="protein sequence ID" value="CAN0468828.1"/>
    <property type="molecule type" value="Genomic_DNA"/>
</dbReference>
<reference evidence="1" key="1">
    <citation type="submission" date="2023-05" db="EMBL/GenBank/DDBJ databases">
        <authorList>
            <consortium name="ELIXIR-Norway"/>
        </authorList>
    </citation>
    <scope>NUCLEOTIDE SEQUENCE</scope>
</reference>
<feature type="non-terminal residue" evidence="1">
    <location>
        <position position="1594"/>
    </location>
</feature>
<name>A0AC59ZMH0_RANTA</name>
<evidence type="ECO:0000313" key="1">
    <source>
        <dbReference type="EMBL" id="CAN0468828.1"/>
    </source>
</evidence>
<reference evidence="1" key="2">
    <citation type="submission" date="2025-03" db="EMBL/GenBank/DDBJ databases">
        <authorList>
            <consortium name="ELIXIR-Norway"/>
            <consortium name="Elixir Norway"/>
        </authorList>
    </citation>
    <scope>NUCLEOTIDE SEQUENCE</scope>
</reference>
<dbReference type="Proteomes" id="UP001162501">
    <property type="component" value="Chromosome 31"/>
</dbReference>